<name>A0ACC0I9N4_9ERIC</name>
<evidence type="ECO:0000313" key="2">
    <source>
        <dbReference type="Proteomes" id="UP001060215"/>
    </source>
</evidence>
<dbReference type="Proteomes" id="UP001060215">
    <property type="component" value="Chromosome 6"/>
</dbReference>
<gene>
    <name evidence="1" type="ORF">LOK49_LG03G03118</name>
</gene>
<accession>A0ACC0I9N4</accession>
<sequence length="135" mass="14658">MEVATSGEKINDQKEDIIIVGGGICGLATALALHRKGIKSVVLERSKTVRATGAAIIIQANGWRALDQLGVSSKLRHTTVPIQKMAQYIALDSGECKQVPLGDGEMRCLRRVDLMHALADDLPLNTIRFGCKMLY</sequence>
<keyword evidence="1" id="KW-0503">Monooxygenase</keyword>
<dbReference type="EMBL" id="CM045763">
    <property type="protein sequence ID" value="KAI8022276.1"/>
    <property type="molecule type" value="Genomic_DNA"/>
</dbReference>
<proteinExistence type="predicted"/>
<keyword evidence="1" id="KW-0560">Oxidoreductase</keyword>
<keyword evidence="2" id="KW-1185">Reference proteome</keyword>
<comment type="caution">
    <text evidence="1">The sequence shown here is derived from an EMBL/GenBank/DDBJ whole genome shotgun (WGS) entry which is preliminary data.</text>
</comment>
<organism evidence="1 2">
    <name type="scientific">Camellia lanceoleosa</name>
    <dbReference type="NCBI Taxonomy" id="1840588"/>
    <lineage>
        <taxon>Eukaryota</taxon>
        <taxon>Viridiplantae</taxon>
        <taxon>Streptophyta</taxon>
        <taxon>Embryophyta</taxon>
        <taxon>Tracheophyta</taxon>
        <taxon>Spermatophyta</taxon>
        <taxon>Magnoliopsida</taxon>
        <taxon>eudicotyledons</taxon>
        <taxon>Gunneridae</taxon>
        <taxon>Pentapetalae</taxon>
        <taxon>asterids</taxon>
        <taxon>Ericales</taxon>
        <taxon>Theaceae</taxon>
        <taxon>Camellia</taxon>
    </lineage>
</organism>
<protein>
    <submittedName>
        <fullName evidence="1">Monooxygenase 1</fullName>
    </submittedName>
</protein>
<evidence type="ECO:0000313" key="1">
    <source>
        <dbReference type="EMBL" id="KAI8022276.1"/>
    </source>
</evidence>
<reference evidence="1 2" key="1">
    <citation type="journal article" date="2022" name="Plant J.">
        <title>Chromosome-level genome of Camellia lanceoleosa provides a valuable resource for understanding genome evolution and self-incompatibility.</title>
        <authorList>
            <person name="Gong W."/>
            <person name="Xiao S."/>
            <person name="Wang L."/>
            <person name="Liao Z."/>
            <person name="Chang Y."/>
            <person name="Mo W."/>
            <person name="Hu G."/>
            <person name="Li W."/>
            <person name="Zhao G."/>
            <person name="Zhu H."/>
            <person name="Hu X."/>
            <person name="Ji K."/>
            <person name="Xiang X."/>
            <person name="Song Q."/>
            <person name="Yuan D."/>
            <person name="Jin S."/>
            <person name="Zhang L."/>
        </authorList>
    </citation>
    <scope>NUCLEOTIDE SEQUENCE [LARGE SCALE GENOMIC DNA]</scope>
    <source>
        <strain evidence="1">SQ_2022a</strain>
    </source>
</reference>